<comment type="subunit">
    <text evidence="10">Component of the NDC80 complex.</text>
</comment>
<evidence type="ECO:0000256" key="6">
    <source>
        <dbReference type="ARBA" id="ARBA00023054"/>
    </source>
</evidence>
<gene>
    <name evidence="14" type="primary">5574546</name>
</gene>
<keyword evidence="7 10" id="KW-0539">Nucleus</keyword>
<keyword evidence="8 10" id="KW-0131">Cell cycle</keyword>
<proteinExistence type="inferred from homology"/>
<dbReference type="Pfam" id="PF03801">
    <property type="entry name" value="Ndc80_HEC"/>
    <property type="match status" value="1"/>
</dbReference>
<evidence type="ECO:0000256" key="12">
    <source>
        <dbReference type="SAM" id="MobiDB-lite"/>
    </source>
</evidence>
<evidence type="ECO:0000259" key="13">
    <source>
        <dbReference type="Pfam" id="PF03801"/>
    </source>
</evidence>
<dbReference type="GO" id="GO:0051315">
    <property type="term" value="P:attachment of mitotic spindle microtubules to kinetochore"/>
    <property type="evidence" value="ECO:0007669"/>
    <property type="project" value="UniProtKB-UniRule"/>
</dbReference>
<keyword evidence="2 10" id="KW-0158">Chromosome</keyword>
<keyword evidence="15" id="KW-1185">Reference proteome</keyword>
<sequence>MSSNKRTTMPRRTEDFDFSAPQSSVKKPPSQRTSRIAQPVRKLSKTSLGHGLNENRRSASNDRLSAHSNVLVQQTPATARKLRSQSATPASRTPLRSNENIPIPSTVEKDKPPLENREWMMAQCERICDYLETIPDLPQEFVERRNLRAMSTKQFLVIMNHLFRQIGGNRYKLGTNFIDDIMKTMIELEYPYTINKSMLKTPNVPHSVNHIIVMIGWLVQLVPPINHEISHLKRDVDLVDEFPNCEFQNFFFAKVQDGFSVWNLQKMDEYGAVVEELTDKLVEARTNGLNQRQVQDRIGQLEQEYQDLNNRTVQQGREQSMDAFVETIQDQQELRKKLQEEVKTIQKQANKLDKEYYLRQDDYYAREKSLEELKQQIKIQQVDATERDEIINTISTNKNLLTAKRLTVSNLEQSSYDHQIVVSRLIKQKYNVISNLNTSLHKMANTLKPLINFEAPMLDLKTENYEELYLNIQNIKTQLQRVLSEQASIYSQLNEEQCTLERQLSDLQIRYTSVEKSLQETITRYEQLKKQRGELIDQLNTISAENAQASQRKDDERLQRTREIQELRERCEQNKKAIEKLTIEKQKLMAQNLEECHHILTEKKRIQKEVTEKIEAMENVIADIERELGPLD</sequence>
<feature type="compositionally biased region" description="Polar residues" evidence="12">
    <location>
        <begin position="61"/>
        <end position="77"/>
    </location>
</feature>
<dbReference type="InParanoid" id="A0A6I8T942"/>
<feature type="coiled-coil region" evidence="11">
    <location>
        <begin position="458"/>
        <end position="485"/>
    </location>
</feature>
<keyword evidence="9 10" id="KW-0137">Centromere</keyword>
<keyword evidence="4 10" id="KW-0498">Mitosis</keyword>
<dbReference type="EnsemblMetazoa" id="AAEL004073-RC">
    <property type="protein sequence ID" value="AAEL004073-PC"/>
    <property type="gene ID" value="AAEL004073"/>
</dbReference>
<evidence type="ECO:0000256" key="10">
    <source>
        <dbReference type="RuleBase" id="RU368072"/>
    </source>
</evidence>
<name>A0A6I8T942_AEDAE</name>
<feature type="compositionally biased region" description="Polar residues" evidence="12">
    <location>
        <begin position="84"/>
        <end position="100"/>
    </location>
</feature>
<dbReference type="InterPro" id="IPR038273">
    <property type="entry name" value="Ndc80_sf"/>
</dbReference>
<dbReference type="PANTHER" id="PTHR10643">
    <property type="entry name" value="KINETOCHORE PROTEIN NDC80"/>
    <property type="match status" value="1"/>
</dbReference>
<feature type="domain" description="Kinetochore protein Ndc80 CH" evidence="13">
    <location>
        <begin position="98"/>
        <end position="222"/>
    </location>
</feature>
<dbReference type="OrthoDB" id="7459479at2759"/>
<evidence type="ECO:0000256" key="1">
    <source>
        <dbReference type="ARBA" id="ARBA00007050"/>
    </source>
</evidence>
<evidence type="ECO:0000256" key="11">
    <source>
        <dbReference type="SAM" id="Coils"/>
    </source>
</evidence>
<feature type="coiled-coil region" evidence="11">
    <location>
        <begin position="267"/>
        <end position="355"/>
    </location>
</feature>
<dbReference type="GO" id="GO:0051301">
    <property type="term" value="P:cell division"/>
    <property type="evidence" value="ECO:0007669"/>
    <property type="project" value="UniProtKB-UniRule"/>
</dbReference>
<protein>
    <recommendedName>
        <fullName evidence="10">Kinetochore protein NDC80</fullName>
    </recommendedName>
</protein>
<evidence type="ECO:0000256" key="4">
    <source>
        <dbReference type="ARBA" id="ARBA00022776"/>
    </source>
</evidence>
<reference evidence="14" key="2">
    <citation type="submission" date="2020-05" db="UniProtKB">
        <authorList>
            <consortium name="EnsemblMetazoa"/>
        </authorList>
    </citation>
    <scope>IDENTIFICATION</scope>
    <source>
        <strain evidence="14">LVP_AGWG</strain>
    </source>
</reference>
<evidence type="ECO:0000256" key="8">
    <source>
        <dbReference type="ARBA" id="ARBA00023306"/>
    </source>
</evidence>
<keyword evidence="3 10" id="KW-0132">Cell division</keyword>
<evidence type="ECO:0000313" key="14">
    <source>
        <dbReference type="EnsemblMetazoa" id="AAEL004073-PC"/>
    </source>
</evidence>
<evidence type="ECO:0000256" key="9">
    <source>
        <dbReference type="ARBA" id="ARBA00023328"/>
    </source>
</evidence>
<keyword evidence="5 10" id="KW-0995">Kinetochore</keyword>
<evidence type="ECO:0000313" key="15">
    <source>
        <dbReference type="Proteomes" id="UP000008820"/>
    </source>
</evidence>
<organism evidence="14 15">
    <name type="scientific">Aedes aegypti</name>
    <name type="common">Yellowfever mosquito</name>
    <name type="synonym">Culex aegypti</name>
    <dbReference type="NCBI Taxonomy" id="7159"/>
    <lineage>
        <taxon>Eukaryota</taxon>
        <taxon>Metazoa</taxon>
        <taxon>Ecdysozoa</taxon>
        <taxon>Arthropoda</taxon>
        <taxon>Hexapoda</taxon>
        <taxon>Insecta</taxon>
        <taxon>Pterygota</taxon>
        <taxon>Neoptera</taxon>
        <taxon>Endopterygota</taxon>
        <taxon>Diptera</taxon>
        <taxon>Nematocera</taxon>
        <taxon>Culicoidea</taxon>
        <taxon>Culicidae</taxon>
        <taxon>Culicinae</taxon>
        <taxon>Aedini</taxon>
        <taxon>Aedes</taxon>
        <taxon>Stegomyia</taxon>
    </lineage>
</organism>
<comment type="similarity">
    <text evidence="1 10">Belongs to the NDC80/HEC1 family.</text>
</comment>
<feature type="compositionally biased region" description="Polar residues" evidence="12">
    <location>
        <begin position="20"/>
        <end position="36"/>
    </location>
</feature>
<dbReference type="FunCoup" id="A0A6I8T942">
    <property type="interactions" value="22"/>
</dbReference>
<dbReference type="PANTHER" id="PTHR10643:SF2">
    <property type="entry name" value="KINETOCHORE PROTEIN NDC80 HOMOLOG"/>
    <property type="match status" value="1"/>
</dbReference>
<keyword evidence="6 11" id="KW-0175">Coiled coil</keyword>
<comment type="function">
    <text evidence="10">Acts as a component of the essential kinetochore-associated NDC80 complex, which is required for chromosome segregation and spindle checkpoint activity.</text>
</comment>
<dbReference type="Proteomes" id="UP000008820">
    <property type="component" value="Chromosome 2"/>
</dbReference>
<dbReference type="GO" id="GO:0005634">
    <property type="term" value="C:nucleus"/>
    <property type="evidence" value="ECO:0007669"/>
    <property type="project" value="UniProtKB-SubCell"/>
</dbReference>
<evidence type="ECO:0000256" key="2">
    <source>
        <dbReference type="ARBA" id="ARBA00022454"/>
    </source>
</evidence>
<feature type="region of interest" description="Disordered" evidence="12">
    <location>
        <begin position="1"/>
        <end position="114"/>
    </location>
</feature>
<dbReference type="GO" id="GO:0031262">
    <property type="term" value="C:Ndc80 complex"/>
    <property type="evidence" value="ECO:0007669"/>
    <property type="project" value="UniProtKB-UniRule"/>
</dbReference>
<evidence type="ECO:0000256" key="3">
    <source>
        <dbReference type="ARBA" id="ARBA00022618"/>
    </source>
</evidence>
<accession>A0A6I8T942</accession>
<dbReference type="InterPro" id="IPR055260">
    <property type="entry name" value="Ndc80_CH"/>
</dbReference>
<reference evidence="14 15" key="1">
    <citation type="submission" date="2017-06" db="EMBL/GenBank/DDBJ databases">
        <title>Aedes aegypti genome working group (AGWG) sequencing and assembly.</title>
        <authorList>
            <consortium name="Aedes aegypti Genome Working Group (AGWG)"/>
            <person name="Matthews B.J."/>
        </authorList>
    </citation>
    <scope>NUCLEOTIDE SEQUENCE [LARGE SCALE GENOMIC DNA]</scope>
    <source>
        <strain evidence="14 15">LVP_AGWG</strain>
    </source>
</reference>
<evidence type="ECO:0000256" key="5">
    <source>
        <dbReference type="ARBA" id="ARBA00022838"/>
    </source>
</evidence>
<dbReference type="AlphaFoldDB" id="A0A6I8T942"/>
<feature type="coiled-coil region" evidence="11">
    <location>
        <begin position="511"/>
        <end position="627"/>
    </location>
</feature>
<evidence type="ECO:0000256" key="7">
    <source>
        <dbReference type="ARBA" id="ARBA00023242"/>
    </source>
</evidence>
<dbReference type="InterPro" id="IPR005550">
    <property type="entry name" value="Kinetochore_Ndc80"/>
</dbReference>
<comment type="subcellular location">
    <subcellularLocation>
        <location evidence="10">Chromosome</location>
        <location evidence="10">Centromere</location>
        <location evidence="10">Kinetochore</location>
    </subcellularLocation>
    <subcellularLocation>
        <location evidence="10">Nucleus</location>
    </subcellularLocation>
</comment>
<dbReference type="Gene3D" id="1.10.418.30">
    <property type="entry name" value="Ncd80 complex, Ncd80 subunit"/>
    <property type="match status" value="1"/>
</dbReference>